<name>X1VYL2_9ZZZZ</name>
<gene>
    <name evidence="1" type="ORF">S12H4_57841</name>
</gene>
<dbReference type="EMBL" id="BARW01037472">
    <property type="protein sequence ID" value="GAJ24671.1"/>
    <property type="molecule type" value="Genomic_DNA"/>
</dbReference>
<protein>
    <submittedName>
        <fullName evidence="1">Uncharacterized protein</fullName>
    </submittedName>
</protein>
<proteinExistence type="predicted"/>
<dbReference type="AlphaFoldDB" id="X1VYL2"/>
<reference evidence="1" key="1">
    <citation type="journal article" date="2014" name="Front. Microbiol.">
        <title>High frequency of phylogenetically diverse reductive dehalogenase-homologous genes in deep subseafloor sedimentary metagenomes.</title>
        <authorList>
            <person name="Kawai M."/>
            <person name="Futagami T."/>
            <person name="Toyoda A."/>
            <person name="Takaki Y."/>
            <person name="Nishi S."/>
            <person name="Hori S."/>
            <person name="Arai W."/>
            <person name="Tsubouchi T."/>
            <person name="Morono Y."/>
            <person name="Uchiyama I."/>
            <person name="Ito T."/>
            <person name="Fujiyama A."/>
            <person name="Inagaki F."/>
            <person name="Takami H."/>
        </authorList>
    </citation>
    <scope>NUCLEOTIDE SEQUENCE</scope>
    <source>
        <strain evidence="1">Expedition CK06-06</strain>
    </source>
</reference>
<comment type="caution">
    <text evidence="1">The sequence shown here is derived from an EMBL/GenBank/DDBJ whole genome shotgun (WGS) entry which is preliminary data.</text>
</comment>
<organism evidence="1">
    <name type="scientific">marine sediment metagenome</name>
    <dbReference type="NCBI Taxonomy" id="412755"/>
    <lineage>
        <taxon>unclassified sequences</taxon>
        <taxon>metagenomes</taxon>
        <taxon>ecological metagenomes</taxon>
    </lineage>
</organism>
<evidence type="ECO:0000313" key="1">
    <source>
        <dbReference type="EMBL" id="GAJ24671.1"/>
    </source>
</evidence>
<accession>X1VYL2</accession>
<sequence>MTIDSVYIIAFAQVVENVNAAANKINGLQFIQVQKHIAADWVNCVEIADDAFPIPANTRDMGRMLGEQLDCKSKVDGNGNYDLQWTNAQVDLDSVYFDDIFFIVEVTFH</sequence>